<evidence type="ECO:0000313" key="2">
    <source>
        <dbReference type="Proteomes" id="UP000014969"/>
    </source>
</evidence>
<protein>
    <submittedName>
        <fullName evidence="1">Uncharacterized protein</fullName>
    </submittedName>
</protein>
<comment type="caution">
    <text evidence="1">The sequence shown here is derived from an EMBL/GenBank/DDBJ whole genome shotgun (WGS) entry which is preliminary data.</text>
</comment>
<reference evidence="1 2" key="1">
    <citation type="journal article" date="2013" name="Genome Announc.">
        <title>Genome Sequence of an Epidemic Isolate of Mycobacterium abscessus subsp. bolletii from Rio de Janeiro, Brazil.</title>
        <authorList>
            <person name="Davidson R.M."/>
            <person name="Reynolds P.R."/>
            <person name="Farias-Hesson E."/>
            <person name="Duarte R.S."/>
            <person name="Jackson M."/>
            <person name="Strong M."/>
        </authorList>
    </citation>
    <scope>NUCLEOTIDE SEQUENCE [LARGE SCALE GENOMIC DNA]</scope>
    <source>
        <strain evidence="1 2">CRM-0020</strain>
    </source>
</reference>
<dbReference type="AlphaFoldDB" id="A0A829HNN8"/>
<dbReference type="Proteomes" id="UP000014969">
    <property type="component" value="Unassembled WGS sequence"/>
</dbReference>
<dbReference type="RefSeq" id="WP_020724443.1">
    <property type="nucleotide sequence ID" value="NZ_ATFQ01000040.1"/>
</dbReference>
<sequence length="105" mass="11104">MHALALANTITADQVYNVVSEAGYGEQFAAFDPVSGAVYTVYWTESGDLVGETAPTLSDAGEVVRDVIDLARVPLPLMVWFPAGVPVGWDAAVEALASRQAVDYS</sequence>
<accession>A0A829HNN8</accession>
<name>A0A829HNN8_9MYCO</name>
<gene>
    <name evidence="1" type="ORF">J108_23365</name>
</gene>
<proteinExistence type="predicted"/>
<dbReference type="EMBL" id="ATFQ01000040">
    <property type="protein sequence ID" value="EPQ20955.1"/>
    <property type="molecule type" value="Genomic_DNA"/>
</dbReference>
<evidence type="ECO:0000313" key="1">
    <source>
        <dbReference type="EMBL" id="EPQ20955.1"/>
    </source>
</evidence>
<organism evidence="1 2">
    <name type="scientific">Mycobacteroides abscessus subsp. bolletii CRM-0020</name>
    <dbReference type="NCBI Taxonomy" id="1306401"/>
    <lineage>
        <taxon>Bacteria</taxon>
        <taxon>Bacillati</taxon>
        <taxon>Actinomycetota</taxon>
        <taxon>Actinomycetes</taxon>
        <taxon>Mycobacteriales</taxon>
        <taxon>Mycobacteriaceae</taxon>
        <taxon>Mycobacteroides</taxon>
        <taxon>Mycobacteroides abscessus</taxon>
    </lineage>
</organism>